<gene>
    <name evidence="14" type="ORF">C0Q70_07161</name>
</gene>
<evidence type="ECO:0000256" key="2">
    <source>
        <dbReference type="ARBA" id="ARBA00004496"/>
    </source>
</evidence>
<keyword evidence="15" id="KW-1185">Reference proteome</keyword>
<evidence type="ECO:0000259" key="13">
    <source>
        <dbReference type="PROSITE" id="PS51880"/>
    </source>
</evidence>
<evidence type="ECO:0000259" key="12">
    <source>
        <dbReference type="PROSITE" id="PS51710"/>
    </source>
</evidence>
<keyword evidence="6" id="KW-0378">Hydrolase</keyword>
<proteinExistence type="predicted"/>
<evidence type="ECO:0000256" key="5">
    <source>
        <dbReference type="ARBA" id="ARBA00022741"/>
    </source>
</evidence>
<dbReference type="GO" id="GO:0005737">
    <property type="term" value="C:cytoplasm"/>
    <property type="evidence" value="ECO:0007669"/>
    <property type="project" value="UniProtKB-SubCell"/>
</dbReference>
<reference evidence="14 15" key="1">
    <citation type="submission" date="2018-04" db="EMBL/GenBank/DDBJ databases">
        <title>The genome of golden apple snail Pomacea canaliculata provides insight into stress tolerance and invasive adaptation.</title>
        <authorList>
            <person name="Liu C."/>
            <person name="Liu B."/>
            <person name="Ren Y."/>
            <person name="Zhang Y."/>
            <person name="Wang H."/>
            <person name="Li S."/>
            <person name="Jiang F."/>
            <person name="Yin L."/>
            <person name="Zhang G."/>
            <person name="Qian W."/>
            <person name="Fan W."/>
        </authorList>
    </citation>
    <scope>NUCLEOTIDE SEQUENCE [LARGE SCALE GENOMIC DNA]</scope>
    <source>
        <strain evidence="14">SZHN2017</strain>
        <tissue evidence="14">Muscle</tissue>
    </source>
</reference>
<sequence>MARTQKNKATSGHLGLLKARLAKLRRELIEPKGGGGGAGEGFDVAKTGDARIGFVGFPSVGKSTLLSNLAGVYSEVAAYEFTTLTTVPGVIRYKGAKIQLLDLPGIIEGAKDGKGRGKQVIAVARTCSLIFIVLDVLKPLQHKALIEHELEGFGIRLNKEPPNIIFKKKEKGGLNLTSLVSQSELDQDTVKTILNEYKIHNADITLRYDATAEDLIDVIEGNRVYIPCIYLLNKIDQISIEELDIIYRIPHCVPISAHHKWNFDDLLEKMWDYLKLVRIYTKPKGQLPDYTSPVVLKSGHSAVEDFCNKIHRSIIREFKYALVWGTSVKHCPQKVGKEHVLNDEDVVQILKKSFPISRTVAVLSQAMAEAELEDYTRSLMTDVPKEVEDWVFNSPCIKIRKTTTARIQASSSLNHTSPLLMQPAPQQHSPSSLPAMQMQRPVLFLSLPQPTLMQVQRSQPSPSALP</sequence>
<dbReference type="CDD" id="cd17230">
    <property type="entry name" value="TGS_DRG1"/>
    <property type="match status" value="1"/>
</dbReference>
<dbReference type="PROSITE" id="PS51710">
    <property type="entry name" value="G_OBG"/>
    <property type="match status" value="1"/>
</dbReference>
<dbReference type="STRING" id="400727.A0A2T7PE94"/>
<keyword evidence="7" id="KW-0460">Magnesium</keyword>
<comment type="caution">
    <text evidence="14">The sequence shown here is derived from an EMBL/GenBank/DDBJ whole genome shotgun (WGS) entry which is preliminary data.</text>
</comment>
<dbReference type="InterPro" id="IPR012676">
    <property type="entry name" value="TGS-like"/>
</dbReference>
<protein>
    <recommendedName>
        <fullName evidence="10">Developmentally-regulated GTP-binding protein 1</fullName>
    </recommendedName>
    <alternativeName>
        <fullName evidence="11">Translation factor GTPase DRG1</fullName>
    </alternativeName>
</protein>
<dbReference type="GO" id="GO:0005525">
    <property type="term" value="F:GTP binding"/>
    <property type="evidence" value="ECO:0007669"/>
    <property type="project" value="UniProtKB-KW"/>
</dbReference>
<comment type="subcellular location">
    <subcellularLocation>
        <location evidence="2">Cytoplasm</location>
    </subcellularLocation>
    <subcellularLocation>
        <location evidence="1">Nucleus</location>
    </subcellularLocation>
</comment>
<dbReference type="InterPro" id="IPR012675">
    <property type="entry name" value="Beta-grasp_dom_sf"/>
</dbReference>
<dbReference type="CDD" id="cd01896">
    <property type="entry name" value="DRG"/>
    <property type="match status" value="1"/>
</dbReference>
<dbReference type="Pfam" id="PF16897">
    <property type="entry name" value="MMR_HSR1_Xtn"/>
    <property type="match status" value="1"/>
</dbReference>
<keyword evidence="8" id="KW-0342">GTP-binding</keyword>
<keyword evidence="5" id="KW-0547">Nucleotide-binding</keyword>
<evidence type="ECO:0000256" key="3">
    <source>
        <dbReference type="ARBA" id="ARBA00022490"/>
    </source>
</evidence>
<dbReference type="EMBL" id="PZQS01000004">
    <property type="protein sequence ID" value="PVD31743.1"/>
    <property type="molecule type" value="Genomic_DNA"/>
</dbReference>
<dbReference type="InterPro" id="IPR031662">
    <property type="entry name" value="GTP-binding_2"/>
</dbReference>
<dbReference type="PROSITE" id="PS00905">
    <property type="entry name" value="GTP1_OBG"/>
    <property type="match status" value="1"/>
</dbReference>
<dbReference type="PANTHER" id="PTHR43127">
    <property type="entry name" value="DEVELOPMENTALLY-REGULATED GTP-BINDING PROTEIN 2"/>
    <property type="match status" value="1"/>
</dbReference>
<evidence type="ECO:0000256" key="4">
    <source>
        <dbReference type="ARBA" id="ARBA00022723"/>
    </source>
</evidence>
<dbReference type="GO" id="GO:0005634">
    <property type="term" value="C:nucleus"/>
    <property type="evidence" value="ECO:0007669"/>
    <property type="project" value="UniProtKB-SubCell"/>
</dbReference>
<dbReference type="GO" id="GO:0031116">
    <property type="term" value="P:positive regulation of microtubule polymerization"/>
    <property type="evidence" value="ECO:0007669"/>
    <property type="project" value="UniProtKB-ARBA"/>
</dbReference>
<evidence type="ECO:0000256" key="6">
    <source>
        <dbReference type="ARBA" id="ARBA00022801"/>
    </source>
</evidence>
<dbReference type="GO" id="GO:0008092">
    <property type="term" value="F:cytoskeletal protein binding"/>
    <property type="evidence" value="ECO:0007669"/>
    <property type="project" value="UniProtKB-ARBA"/>
</dbReference>
<dbReference type="NCBIfam" id="TIGR00231">
    <property type="entry name" value="small_GTP"/>
    <property type="match status" value="1"/>
</dbReference>
<accession>A0A2T7PE94</accession>
<dbReference type="AlphaFoldDB" id="A0A2T7PE94"/>
<dbReference type="GO" id="GO:0046872">
    <property type="term" value="F:metal ion binding"/>
    <property type="evidence" value="ECO:0007669"/>
    <property type="project" value="UniProtKB-KW"/>
</dbReference>
<dbReference type="Gene3D" id="3.40.50.300">
    <property type="entry name" value="P-loop containing nucleotide triphosphate hydrolases"/>
    <property type="match status" value="2"/>
</dbReference>
<evidence type="ECO:0000313" key="14">
    <source>
        <dbReference type="EMBL" id="PVD31743.1"/>
    </source>
</evidence>
<dbReference type="PRINTS" id="PR00326">
    <property type="entry name" value="GTP1OBG"/>
</dbReference>
<evidence type="ECO:0000256" key="10">
    <source>
        <dbReference type="ARBA" id="ARBA00072736"/>
    </source>
</evidence>
<keyword evidence="3" id="KW-0963">Cytoplasm</keyword>
<evidence type="ECO:0000313" key="15">
    <source>
        <dbReference type="Proteomes" id="UP000245119"/>
    </source>
</evidence>
<dbReference type="InterPro" id="IPR027417">
    <property type="entry name" value="P-loop_NTPase"/>
</dbReference>
<name>A0A2T7PE94_POMCA</name>
<evidence type="ECO:0000256" key="11">
    <source>
        <dbReference type="ARBA" id="ARBA00080795"/>
    </source>
</evidence>
<dbReference type="Pfam" id="PF01926">
    <property type="entry name" value="MMR_HSR1"/>
    <property type="match status" value="1"/>
</dbReference>
<dbReference type="InterPro" id="IPR005225">
    <property type="entry name" value="Small_GTP-bd"/>
</dbReference>
<dbReference type="PROSITE" id="PS51880">
    <property type="entry name" value="TGS"/>
    <property type="match status" value="1"/>
</dbReference>
<evidence type="ECO:0000256" key="8">
    <source>
        <dbReference type="ARBA" id="ARBA00023134"/>
    </source>
</evidence>
<dbReference type="GO" id="GO:0003924">
    <property type="term" value="F:GTPase activity"/>
    <property type="evidence" value="ECO:0007669"/>
    <property type="project" value="InterPro"/>
</dbReference>
<feature type="domain" description="TGS" evidence="13">
    <location>
        <begin position="275"/>
        <end position="351"/>
    </location>
</feature>
<feature type="domain" description="OBG-type G" evidence="12">
    <location>
        <begin position="50"/>
        <end position="275"/>
    </location>
</feature>
<dbReference type="FunFam" id="3.10.20.30:FF:000003">
    <property type="entry name" value="Developmentally-regulated GTP-binding protein 1"/>
    <property type="match status" value="1"/>
</dbReference>
<dbReference type="InterPro" id="IPR004095">
    <property type="entry name" value="TGS"/>
</dbReference>
<dbReference type="InterPro" id="IPR045001">
    <property type="entry name" value="DRG"/>
</dbReference>
<dbReference type="InterPro" id="IPR006073">
    <property type="entry name" value="GTP-bd"/>
</dbReference>
<dbReference type="SUPFAM" id="SSF81271">
    <property type="entry name" value="TGS-like"/>
    <property type="match status" value="1"/>
</dbReference>
<dbReference type="Pfam" id="PF02824">
    <property type="entry name" value="TGS"/>
    <property type="match status" value="1"/>
</dbReference>
<keyword evidence="4" id="KW-0479">Metal-binding</keyword>
<dbReference type="OrthoDB" id="603at2759"/>
<evidence type="ECO:0000256" key="7">
    <source>
        <dbReference type="ARBA" id="ARBA00022842"/>
    </source>
</evidence>
<dbReference type="FunFam" id="3.40.50.300:FF:002634">
    <property type="entry name" value="Small GTP-binding protein"/>
    <property type="match status" value="1"/>
</dbReference>
<evidence type="ECO:0000256" key="1">
    <source>
        <dbReference type="ARBA" id="ARBA00004123"/>
    </source>
</evidence>
<dbReference type="InterPro" id="IPR006074">
    <property type="entry name" value="GTP1-OBG_CS"/>
</dbReference>
<dbReference type="InterPro" id="IPR031167">
    <property type="entry name" value="G_OBG"/>
</dbReference>
<dbReference type="Proteomes" id="UP000245119">
    <property type="component" value="Linkage Group LG4"/>
</dbReference>
<dbReference type="Gene3D" id="3.10.20.30">
    <property type="match status" value="1"/>
</dbReference>
<evidence type="ECO:0000256" key="9">
    <source>
        <dbReference type="ARBA" id="ARBA00023242"/>
    </source>
</evidence>
<organism evidence="14 15">
    <name type="scientific">Pomacea canaliculata</name>
    <name type="common">Golden apple snail</name>
    <dbReference type="NCBI Taxonomy" id="400727"/>
    <lineage>
        <taxon>Eukaryota</taxon>
        <taxon>Metazoa</taxon>
        <taxon>Spiralia</taxon>
        <taxon>Lophotrochozoa</taxon>
        <taxon>Mollusca</taxon>
        <taxon>Gastropoda</taxon>
        <taxon>Caenogastropoda</taxon>
        <taxon>Architaenioglossa</taxon>
        <taxon>Ampullarioidea</taxon>
        <taxon>Ampullariidae</taxon>
        <taxon>Pomacea</taxon>
    </lineage>
</organism>
<dbReference type="SUPFAM" id="SSF52540">
    <property type="entry name" value="P-loop containing nucleoside triphosphate hydrolases"/>
    <property type="match status" value="1"/>
</dbReference>
<keyword evidence="9" id="KW-0539">Nucleus</keyword>